<dbReference type="GO" id="GO:0005886">
    <property type="term" value="C:plasma membrane"/>
    <property type="evidence" value="ECO:0007669"/>
    <property type="project" value="TreeGrafter"/>
</dbReference>
<dbReference type="AlphaFoldDB" id="A0A268EZI3"/>
<keyword evidence="4" id="KW-0288">FMN</keyword>
<evidence type="ECO:0008006" key="12">
    <source>
        <dbReference type="Google" id="ProtNLM"/>
    </source>
</evidence>
<feature type="transmembrane region" description="Helical" evidence="9">
    <location>
        <begin position="232"/>
        <end position="250"/>
    </location>
</feature>
<evidence type="ECO:0000256" key="5">
    <source>
        <dbReference type="ARBA" id="ARBA00022692"/>
    </source>
</evidence>
<feature type="transmembrane region" description="Helical" evidence="9">
    <location>
        <begin position="7"/>
        <end position="27"/>
    </location>
</feature>
<evidence type="ECO:0000256" key="4">
    <source>
        <dbReference type="ARBA" id="ARBA00022643"/>
    </source>
</evidence>
<dbReference type="Pfam" id="PF03116">
    <property type="entry name" value="NQR2_RnfD_RnfE"/>
    <property type="match status" value="1"/>
</dbReference>
<evidence type="ECO:0000256" key="7">
    <source>
        <dbReference type="ARBA" id="ARBA00022989"/>
    </source>
</evidence>
<feature type="transmembrane region" description="Helical" evidence="9">
    <location>
        <begin position="57"/>
        <end position="72"/>
    </location>
</feature>
<evidence type="ECO:0000313" key="10">
    <source>
        <dbReference type="EMBL" id="PAD78523.1"/>
    </source>
</evidence>
<dbReference type="PANTHER" id="PTHR30578:SF0">
    <property type="entry name" value="ION-TRANSLOCATING OXIDOREDUCTASE COMPLEX SUBUNIT D"/>
    <property type="match status" value="1"/>
</dbReference>
<dbReference type="OrthoDB" id="260854at2"/>
<evidence type="ECO:0000256" key="8">
    <source>
        <dbReference type="ARBA" id="ARBA00023136"/>
    </source>
</evidence>
<feature type="transmembrane region" description="Helical" evidence="9">
    <location>
        <begin position="176"/>
        <end position="196"/>
    </location>
</feature>
<proteinExistence type="predicted"/>
<keyword evidence="6" id="KW-1278">Translocase</keyword>
<feature type="transmembrane region" description="Helical" evidence="9">
    <location>
        <begin position="33"/>
        <end position="50"/>
    </location>
</feature>
<comment type="caution">
    <text evidence="10">The sequence shown here is derived from an EMBL/GenBank/DDBJ whole genome shotgun (WGS) entry which is preliminary data.</text>
</comment>
<accession>A0A268EZI3</accession>
<reference evidence="10 11" key="1">
    <citation type="submission" date="2017-07" db="EMBL/GenBank/DDBJ databases">
        <title>Isolation and whole genome analysis of endospore-forming bacteria from heroin.</title>
        <authorList>
            <person name="Kalinowski J."/>
            <person name="Ahrens B."/>
            <person name="Al-Dilaimi A."/>
            <person name="Winkler A."/>
            <person name="Wibberg D."/>
            <person name="Schleenbecker U."/>
            <person name="Ruckert C."/>
            <person name="Wolfel R."/>
            <person name="Grass G."/>
        </authorList>
    </citation>
    <scope>NUCLEOTIDE SEQUENCE [LARGE SCALE GENOMIC DNA]</scope>
    <source>
        <strain evidence="10 11">7537-G1</strain>
    </source>
</reference>
<evidence type="ECO:0000313" key="11">
    <source>
        <dbReference type="Proteomes" id="UP000215596"/>
    </source>
</evidence>
<keyword evidence="5 9" id="KW-0812">Transmembrane</keyword>
<sequence length="258" mass="29025">MLNDPRMFILLFLMSFTLAGQFYLGFFQGWRDIIASVVTAVLLEFMIVGLKHRTWKFPLSALITGLGIGLLLSSHLTWPYVLTSVLAITIKHAVRIGNRHVFNPNNVAMVLMLFFLPQYAVSTPKQWTNGMEVMVIILLFGFLAAYKAKRIDTVLSFATGFALFAALRHWGLGEPFFFSFGPMLGAAFQLFTFFMITDPRTTPESRSSRITFGLFIAMADAILRVAEVNHSLFYAAFLVTLLMGVPLRLWKLRGPSHG</sequence>
<feature type="transmembrane region" description="Helical" evidence="9">
    <location>
        <begin position="127"/>
        <end position="146"/>
    </location>
</feature>
<keyword evidence="7 9" id="KW-1133">Transmembrane helix</keyword>
<keyword evidence="2" id="KW-0597">Phosphoprotein</keyword>
<organism evidence="10 11">
    <name type="scientific">Paenibacillus campinasensis</name>
    <dbReference type="NCBI Taxonomy" id="66347"/>
    <lineage>
        <taxon>Bacteria</taxon>
        <taxon>Bacillati</taxon>
        <taxon>Bacillota</taxon>
        <taxon>Bacilli</taxon>
        <taxon>Bacillales</taxon>
        <taxon>Paenibacillaceae</taxon>
        <taxon>Paenibacillus</taxon>
    </lineage>
</organism>
<keyword evidence="3" id="KW-0285">Flavoprotein</keyword>
<evidence type="ECO:0000256" key="6">
    <source>
        <dbReference type="ARBA" id="ARBA00022967"/>
    </source>
</evidence>
<evidence type="ECO:0000256" key="3">
    <source>
        <dbReference type="ARBA" id="ARBA00022630"/>
    </source>
</evidence>
<dbReference type="PANTHER" id="PTHR30578">
    <property type="entry name" value="ELECTRON TRANSPORT COMPLEX PROTEIN RNFD"/>
    <property type="match status" value="1"/>
</dbReference>
<dbReference type="EMBL" id="NPBY01000021">
    <property type="protein sequence ID" value="PAD78523.1"/>
    <property type="molecule type" value="Genomic_DNA"/>
</dbReference>
<gene>
    <name evidence="10" type="ORF">CHH67_07065</name>
</gene>
<keyword evidence="1" id="KW-0813">Transport</keyword>
<protein>
    <recommendedName>
        <fullName evidence="12">RnfABCDGE type electron transport complex subunit D</fullName>
    </recommendedName>
</protein>
<keyword evidence="8 9" id="KW-0472">Membrane</keyword>
<dbReference type="InterPro" id="IPR004338">
    <property type="entry name" value="NqrB/RnfD"/>
</dbReference>
<evidence type="ECO:0000256" key="9">
    <source>
        <dbReference type="SAM" id="Phobius"/>
    </source>
</evidence>
<evidence type="ECO:0000256" key="2">
    <source>
        <dbReference type="ARBA" id="ARBA00022553"/>
    </source>
</evidence>
<evidence type="ECO:0000256" key="1">
    <source>
        <dbReference type="ARBA" id="ARBA00022448"/>
    </source>
</evidence>
<dbReference type="Proteomes" id="UP000215596">
    <property type="component" value="Unassembled WGS sequence"/>
</dbReference>
<dbReference type="GO" id="GO:0055085">
    <property type="term" value="P:transmembrane transport"/>
    <property type="evidence" value="ECO:0007669"/>
    <property type="project" value="InterPro"/>
</dbReference>
<name>A0A268EZI3_9BACL</name>
<feature type="transmembrane region" description="Helical" evidence="9">
    <location>
        <begin position="153"/>
        <end position="170"/>
    </location>
</feature>